<comment type="caution">
    <text evidence="2">The sequence shown here is derived from an EMBL/GenBank/DDBJ whole genome shotgun (WGS) entry which is preliminary data.</text>
</comment>
<evidence type="ECO:0000313" key="2">
    <source>
        <dbReference type="EMBL" id="PJK28188.1"/>
    </source>
</evidence>
<dbReference type="RefSeq" id="WP_109794635.1">
    <property type="nucleotide sequence ID" value="NZ_PHIG01000047.1"/>
</dbReference>
<dbReference type="PIRSF" id="PIRSF000429">
    <property type="entry name" value="Ac-CoA_Ac_transf"/>
    <property type="match status" value="1"/>
</dbReference>
<proteinExistence type="predicted"/>
<dbReference type="InterPro" id="IPR055140">
    <property type="entry name" value="Thiolase_C_2"/>
</dbReference>
<organism evidence="2 3">
    <name type="scientific">Minwuia thermotolerans</name>
    <dbReference type="NCBI Taxonomy" id="2056226"/>
    <lineage>
        <taxon>Bacteria</taxon>
        <taxon>Pseudomonadati</taxon>
        <taxon>Pseudomonadota</taxon>
        <taxon>Alphaproteobacteria</taxon>
        <taxon>Minwuiales</taxon>
        <taxon>Minwuiaceae</taxon>
        <taxon>Minwuia</taxon>
    </lineage>
</organism>
<dbReference type="PANTHER" id="PTHR42870">
    <property type="entry name" value="ACETYL-COA C-ACETYLTRANSFERASE"/>
    <property type="match status" value="1"/>
</dbReference>
<dbReference type="PANTHER" id="PTHR42870:SF1">
    <property type="entry name" value="NON-SPECIFIC LIPID-TRANSFER PROTEIN-LIKE 2"/>
    <property type="match status" value="1"/>
</dbReference>
<reference evidence="2 3" key="1">
    <citation type="submission" date="2017-11" db="EMBL/GenBank/DDBJ databases">
        <title>Draft genome sequence of Rhizobiales bacterium SY3-13.</title>
        <authorList>
            <person name="Sun C."/>
        </authorList>
    </citation>
    <scope>NUCLEOTIDE SEQUENCE [LARGE SCALE GENOMIC DNA]</scope>
    <source>
        <strain evidence="2 3">SY3-13</strain>
    </source>
</reference>
<dbReference type="GO" id="GO:0003988">
    <property type="term" value="F:acetyl-CoA C-acyltransferase activity"/>
    <property type="evidence" value="ECO:0007669"/>
    <property type="project" value="UniProtKB-ARBA"/>
</dbReference>
<evidence type="ECO:0000313" key="3">
    <source>
        <dbReference type="Proteomes" id="UP000229498"/>
    </source>
</evidence>
<dbReference type="OrthoDB" id="9790314at2"/>
<dbReference type="SUPFAM" id="SSF53901">
    <property type="entry name" value="Thiolase-like"/>
    <property type="match status" value="2"/>
</dbReference>
<gene>
    <name evidence="2" type="ORF">CVT23_17570</name>
</gene>
<keyword evidence="3" id="KW-1185">Reference proteome</keyword>
<evidence type="ECO:0000259" key="1">
    <source>
        <dbReference type="Pfam" id="PF22691"/>
    </source>
</evidence>
<dbReference type="AlphaFoldDB" id="A0A2M9FXJ7"/>
<name>A0A2M9FXJ7_9PROT</name>
<accession>A0A2M9FXJ7</accession>
<dbReference type="InterPro" id="IPR002155">
    <property type="entry name" value="Thiolase"/>
</dbReference>
<protein>
    <recommendedName>
        <fullName evidence="1">Thiolase C-terminal domain-containing protein</fullName>
    </recommendedName>
</protein>
<dbReference type="InterPro" id="IPR016039">
    <property type="entry name" value="Thiolase-like"/>
</dbReference>
<dbReference type="Proteomes" id="UP000229498">
    <property type="component" value="Unassembled WGS sequence"/>
</dbReference>
<dbReference type="Gene3D" id="3.40.47.10">
    <property type="match status" value="1"/>
</dbReference>
<feature type="domain" description="Thiolase C-terminal" evidence="1">
    <location>
        <begin position="262"/>
        <end position="388"/>
    </location>
</feature>
<sequence>MNASKRRPAIVGTGQSEYTKWGGIQDRSQFRITAEAILAALADAGLTADDVDGFASFSNDGNEAPVMQAALGVPELRWSSMVWGGGGGGSCAAVAQAVAAVDSGHADVVVVYRGLCQGQGRRFGQAGAHRTHGSFTAPFGLFAPSQMLALMVQRFMFETPATSDHLCEIALSSRANANRNPNAVMRDRTLSREEYFASRWIAEPLRLFDCCLETDGAAAVVITTAERARDLDRQSVDILAAAHGSGPGWNTGPLGAHNMPDADYASTNNRRIARELFARAGLAPGEIDTVQIYDHFSGLVLMALEDFGFCGRGESGDFVASGAIRRDGSLPLNTSGGQLSEAYVHGVNLIIEGVRQLRGESCNQVADARTCLVTGGLGVSPTSAIILGRS</sequence>
<dbReference type="CDD" id="cd00829">
    <property type="entry name" value="SCP-x_thiolase"/>
    <property type="match status" value="1"/>
</dbReference>
<dbReference type="EMBL" id="PHIG01000047">
    <property type="protein sequence ID" value="PJK28188.1"/>
    <property type="molecule type" value="Genomic_DNA"/>
</dbReference>
<dbReference type="Pfam" id="PF22691">
    <property type="entry name" value="Thiolase_C_1"/>
    <property type="match status" value="1"/>
</dbReference>